<keyword evidence="1" id="KW-1133">Transmembrane helix</keyword>
<evidence type="ECO:0008006" key="4">
    <source>
        <dbReference type="Google" id="ProtNLM"/>
    </source>
</evidence>
<dbReference type="Pfam" id="PF12732">
    <property type="entry name" value="YtxH"/>
    <property type="match status" value="1"/>
</dbReference>
<name>A0A2S1LD24_9FLAO</name>
<dbReference type="Proteomes" id="UP000244527">
    <property type="component" value="Chromosome"/>
</dbReference>
<keyword evidence="1" id="KW-0812">Transmembrane</keyword>
<evidence type="ECO:0000313" key="3">
    <source>
        <dbReference type="Proteomes" id="UP000244527"/>
    </source>
</evidence>
<gene>
    <name evidence="2" type="ORF">FFWV33_08705</name>
</gene>
<dbReference type="AlphaFoldDB" id="A0A2S1LD24"/>
<accession>A0A2S1LD24</accession>
<dbReference type="KEGG" id="ffa:FFWV33_08705"/>
<evidence type="ECO:0000313" key="2">
    <source>
        <dbReference type="EMBL" id="AWG21607.1"/>
    </source>
</evidence>
<dbReference type="RefSeq" id="WP_108740545.1">
    <property type="nucleotide sequence ID" value="NZ_CP020918.1"/>
</dbReference>
<dbReference type="InterPro" id="IPR024623">
    <property type="entry name" value="YtxH"/>
</dbReference>
<organism evidence="2 3">
    <name type="scientific">Flavobacterium faecale</name>
    <dbReference type="NCBI Taxonomy" id="1355330"/>
    <lineage>
        <taxon>Bacteria</taxon>
        <taxon>Pseudomonadati</taxon>
        <taxon>Bacteroidota</taxon>
        <taxon>Flavobacteriia</taxon>
        <taxon>Flavobacteriales</taxon>
        <taxon>Flavobacteriaceae</taxon>
        <taxon>Flavobacterium</taxon>
    </lineage>
</organism>
<protein>
    <recommendedName>
        <fullName evidence="4">Gas vesicle protein</fullName>
    </recommendedName>
</protein>
<proteinExistence type="predicted"/>
<evidence type="ECO:0000256" key="1">
    <source>
        <dbReference type="SAM" id="Phobius"/>
    </source>
</evidence>
<feature type="transmembrane region" description="Helical" evidence="1">
    <location>
        <begin position="6"/>
        <end position="25"/>
    </location>
</feature>
<keyword evidence="3" id="KW-1185">Reference proteome</keyword>
<reference evidence="2 3" key="1">
    <citation type="submission" date="2017-04" db="EMBL/GenBank/DDBJ databases">
        <title>Compelte genome sequence of WV33.</title>
        <authorList>
            <person name="Lee P.C."/>
        </authorList>
    </citation>
    <scope>NUCLEOTIDE SEQUENCE [LARGE SCALE GENOMIC DNA]</scope>
    <source>
        <strain evidence="2 3">WV33</strain>
    </source>
</reference>
<keyword evidence="1" id="KW-0472">Membrane</keyword>
<sequence length="88" mass="9363">MKTGNTIISVLGGVIVGTALGILFAPDKGTNTRKKIKEKGNDAKNDAMSSINDLLTNMSEKCNTLIEKGETLVQNGIETAKKELDAIK</sequence>
<dbReference type="EMBL" id="CP020918">
    <property type="protein sequence ID" value="AWG21607.1"/>
    <property type="molecule type" value="Genomic_DNA"/>
</dbReference>
<dbReference type="OrthoDB" id="676025at2"/>